<feature type="binding site" evidence="2">
    <location>
        <position position="406"/>
    </location>
    <ligand>
        <name>Fe cation</name>
        <dbReference type="ChEBI" id="CHEBI:24875"/>
    </ligand>
</feature>
<sequence>MDFEPWWLIFVPLLFALGWIAARVDIRQMLSETRSLPNSYFKGLNFLLNEEPDRAIDAFVEVAKLDPETTELHFALGSLFRRRGEMERAIRVHQSLLSRADLPQADRENAQHELAQDFLKAGMLDRAEQAFEQVLDTRFAVPAVRALIRIYESEHDWPRAIEAVKRLRALVDEPVPQLVHYQCERAVSALTAQTPDLAAADAALDEADHAAGALRGQSKGQASEARIAMLRAHLARLGNQPERERSYLESVLTTAPEYASLVAADLLESYRRMGQQKEGLQVLQSHYMRYPSLDTFNVVFRELRAQQGHGPAWAFARDALRMHPSLLGLDRLLEAELAVYDADKATERSPAQGSATTDNVQSDIVPGADLSLLRSLIHKHTQRLDRYACRVCGFEARHFYWQCPGCNSWETYAPRRLEEIK</sequence>
<comment type="similarity">
    <text evidence="2">Belongs to the LapB family.</text>
</comment>
<keyword evidence="2 3" id="KW-0812">Transmembrane</keyword>
<comment type="caution">
    <text evidence="5">The sequence shown here is derived from an EMBL/GenBank/DDBJ whole genome shotgun (WGS) entry which is preliminary data.</text>
</comment>
<dbReference type="InterPro" id="IPR041166">
    <property type="entry name" value="Rubredoxin_2"/>
</dbReference>
<keyword evidence="2" id="KW-0997">Cell inner membrane</keyword>
<keyword evidence="2 3" id="KW-0472">Membrane</keyword>
<keyword evidence="2" id="KW-0677">Repeat</keyword>
<protein>
    <recommendedName>
        <fullName evidence="2">Lipopolysaccharide assembly protein B</fullName>
    </recommendedName>
</protein>
<feature type="topological domain" description="Cytoplasmic" evidence="2">
    <location>
        <begin position="23"/>
        <end position="421"/>
    </location>
</feature>
<dbReference type="GO" id="GO:0005506">
    <property type="term" value="F:iron ion binding"/>
    <property type="evidence" value="ECO:0007669"/>
    <property type="project" value="UniProtKB-UniRule"/>
</dbReference>
<feature type="binding site" evidence="2">
    <location>
        <position position="403"/>
    </location>
    <ligand>
        <name>Fe cation</name>
        <dbReference type="ChEBI" id="CHEBI:24875"/>
    </ligand>
</feature>
<keyword evidence="6" id="KW-1185">Reference proteome</keyword>
<dbReference type="EMBL" id="JACCEV010000002">
    <property type="protein sequence ID" value="NYT85708.1"/>
    <property type="molecule type" value="Genomic_DNA"/>
</dbReference>
<dbReference type="AlphaFoldDB" id="A0A853GRK1"/>
<keyword evidence="2 3" id="KW-1133">Transmembrane helix</keyword>
<keyword evidence="2" id="KW-1003">Cell membrane</keyword>
<dbReference type="Pfam" id="PF13432">
    <property type="entry name" value="TPR_16"/>
    <property type="match status" value="2"/>
</dbReference>
<keyword evidence="1 2" id="KW-0479">Metal-binding</keyword>
<evidence type="ECO:0000313" key="5">
    <source>
        <dbReference type="EMBL" id="NYT85708.1"/>
    </source>
</evidence>
<gene>
    <name evidence="2 5" type="primary">lapB</name>
    <name evidence="5" type="ORF">H0A62_08850</name>
</gene>
<dbReference type="OrthoDB" id="507476at2"/>
<dbReference type="SUPFAM" id="SSF48452">
    <property type="entry name" value="TPR-like"/>
    <property type="match status" value="1"/>
</dbReference>
<evidence type="ECO:0000259" key="4">
    <source>
        <dbReference type="Pfam" id="PF18073"/>
    </source>
</evidence>
<organism evidence="5 6">
    <name type="scientific">Pollutimonas harenae</name>
    <dbReference type="NCBI Taxonomy" id="657015"/>
    <lineage>
        <taxon>Bacteria</taxon>
        <taxon>Pseudomonadati</taxon>
        <taxon>Pseudomonadota</taxon>
        <taxon>Betaproteobacteria</taxon>
        <taxon>Burkholderiales</taxon>
        <taxon>Alcaligenaceae</taxon>
        <taxon>Pollutimonas</taxon>
    </lineage>
</organism>
<dbReference type="InterPro" id="IPR011990">
    <property type="entry name" value="TPR-like_helical_dom_sf"/>
</dbReference>
<dbReference type="GO" id="GO:0009898">
    <property type="term" value="C:cytoplasmic side of plasma membrane"/>
    <property type="evidence" value="ECO:0007669"/>
    <property type="project" value="UniProtKB-UniRule"/>
</dbReference>
<dbReference type="Pfam" id="PF18073">
    <property type="entry name" value="Zn_ribbon_LapB"/>
    <property type="match status" value="1"/>
</dbReference>
<dbReference type="RefSeq" id="WP_130039276.1">
    <property type="nucleotide sequence ID" value="NZ_JACCEV010000002.1"/>
</dbReference>
<evidence type="ECO:0000256" key="3">
    <source>
        <dbReference type="SAM" id="Phobius"/>
    </source>
</evidence>
<name>A0A853GRK1_9BURK</name>
<keyword evidence="2" id="KW-0802">TPR repeat</keyword>
<evidence type="ECO:0000256" key="1">
    <source>
        <dbReference type="ARBA" id="ARBA00022723"/>
    </source>
</evidence>
<feature type="domain" description="LapB rubredoxin metal binding" evidence="4">
    <location>
        <begin position="387"/>
        <end position="411"/>
    </location>
</feature>
<dbReference type="HAMAP" id="MF_00994">
    <property type="entry name" value="LPS_assembly_LapB"/>
    <property type="match status" value="1"/>
</dbReference>
<evidence type="ECO:0000256" key="2">
    <source>
        <dbReference type="HAMAP-Rule" id="MF_00994"/>
    </source>
</evidence>
<feature type="binding site" evidence="2">
    <location>
        <position position="389"/>
    </location>
    <ligand>
        <name>Fe cation</name>
        <dbReference type="ChEBI" id="CHEBI:24875"/>
    </ligand>
</feature>
<comment type="function">
    <text evidence="2">Modulates cellular lipopolysaccharide (LPS) levels by regulating LpxC, which is involved in lipid A biosynthesis. May act by modulating the proteolytic activity of FtsH towards LpxC. May also coordinate assembly of proteins involved in LPS synthesis at the plasma membrane.</text>
</comment>
<evidence type="ECO:0000313" key="6">
    <source>
        <dbReference type="Proteomes" id="UP000554144"/>
    </source>
</evidence>
<proteinExistence type="inferred from homology"/>
<dbReference type="GO" id="GO:0008653">
    <property type="term" value="P:lipopolysaccharide metabolic process"/>
    <property type="evidence" value="ECO:0007669"/>
    <property type="project" value="InterPro"/>
</dbReference>
<keyword evidence="2" id="KW-0408">Iron</keyword>
<feature type="binding site" evidence="2">
    <location>
        <position position="392"/>
    </location>
    <ligand>
        <name>Fe cation</name>
        <dbReference type="ChEBI" id="CHEBI:24875"/>
    </ligand>
</feature>
<reference evidence="5 6" key="1">
    <citation type="submission" date="2020-07" db="EMBL/GenBank/DDBJ databases">
        <title>Taxonomic revisions and descriptions of new bacterial species based on genomic comparisons in the high-G+C-content subgroup of the family Alcaligenaceae.</title>
        <authorList>
            <person name="Szabo A."/>
            <person name="Felfoldi T."/>
        </authorList>
    </citation>
    <scope>NUCLEOTIDE SEQUENCE [LARGE SCALE GENOMIC DNA]</scope>
    <source>
        <strain evidence="5 6">DSM 25667</strain>
    </source>
</reference>
<dbReference type="InterPro" id="IPR030865">
    <property type="entry name" value="LapB"/>
</dbReference>
<accession>A0A853GRK1</accession>
<comment type="subcellular location">
    <subcellularLocation>
        <location evidence="2">Cell inner membrane</location>
        <topology evidence="2">Single-pass membrane protein</topology>
        <orientation evidence="2">Cytoplasmic side</orientation>
    </subcellularLocation>
</comment>
<dbReference type="Proteomes" id="UP000554144">
    <property type="component" value="Unassembled WGS sequence"/>
</dbReference>
<dbReference type="GO" id="GO:0046890">
    <property type="term" value="P:regulation of lipid biosynthetic process"/>
    <property type="evidence" value="ECO:0007669"/>
    <property type="project" value="UniProtKB-UniRule"/>
</dbReference>
<dbReference type="NCBIfam" id="NF008755">
    <property type="entry name" value="PRK11788.1-3"/>
    <property type="match status" value="1"/>
</dbReference>
<feature type="transmembrane region" description="Helical" evidence="3">
    <location>
        <begin position="6"/>
        <end position="26"/>
    </location>
</feature>
<dbReference type="Gene3D" id="1.25.40.10">
    <property type="entry name" value="Tetratricopeptide repeat domain"/>
    <property type="match status" value="1"/>
</dbReference>